<dbReference type="InterPro" id="IPR011008">
    <property type="entry name" value="Dimeric_a/b-barrel"/>
</dbReference>
<dbReference type="RefSeq" id="WP_038513069.1">
    <property type="nucleotide sequence ID" value="NZ_CP008953.1"/>
</dbReference>
<evidence type="ECO:0000259" key="1">
    <source>
        <dbReference type="Pfam" id="PF03992"/>
    </source>
</evidence>
<dbReference type="InterPro" id="IPR007138">
    <property type="entry name" value="ABM_dom"/>
</dbReference>
<evidence type="ECO:0000313" key="3">
    <source>
        <dbReference type="Proteomes" id="UP000028492"/>
    </source>
</evidence>
<dbReference type="EMBL" id="CP008953">
    <property type="protein sequence ID" value="AIG76451.1"/>
    <property type="molecule type" value="Genomic_DNA"/>
</dbReference>
<dbReference type="Pfam" id="PF03992">
    <property type="entry name" value="ABM"/>
    <property type="match status" value="1"/>
</dbReference>
<dbReference type="Proteomes" id="UP000028492">
    <property type="component" value="Chromosome"/>
</dbReference>
<sequence length="119" mass="13156">MSEDKGFYSIIEYAVDGPETQAALVEAFAEIQDRWVRFYPGYVSARFHASVDGTRVVNLVSWASEADYRHFEETSDTEGRLAAIQAALDGLPGEVESRVSANPRYRVVRETGPGPRAGD</sequence>
<dbReference type="AlphaFoldDB" id="A0A075UVL7"/>
<dbReference type="eggNOG" id="COG1359">
    <property type="taxonomic scope" value="Bacteria"/>
</dbReference>
<dbReference type="STRING" id="208439.AJAP_17915"/>
<gene>
    <name evidence="2" type="ORF">AJAP_17915</name>
</gene>
<name>A0A075UVL7_9PSEU</name>
<keyword evidence="3" id="KW-1185">Reference proteome</keyword>
<organism evidence="2 3">
    <name type="scientific">Amycolatopsis japonica</name>
    <dbReference type="NCBI Taxonomy" id="208439"/>
    <lineage>
        <taxon>Bacteria</taxon>
        <taxon>Bacillati</taxon>
        <taxon>Actinomycetota</taxon>
        <taxon>Actinomycetes</taxon>
        <taxon>Pseudonocardiales</taxon>
        <taxon>Pseudonocardiaceae</taxon>
        <taxon>Amycolatopsis</taxon>
        <taxon>Amycolatopsis japonica group</taxon>
    </lineage>
</organism>
<evidence type="ECO:0000313" key="2">
    <source>
        <dbReference type="EMBL" id="AIG76451.1"/>
    </source>
</evidence>
<dbReference type="SUPFAM" id="SSF54909">
    <property type="entry name" value="Dimeric alpha+beta barrel"/>
    <property type="match status" value="1"/>
</dbReference>
<dbReference type="HOGENOM" id="CLU_2083174_0_0_11"/>
<feature type="domain" description="ABM" evidence="1">
    <location>
        <begin position="18"/>
        <end position="74"/>
    </location>
</feature>
<protein>
    <recommendedName>
        <fullName evidence="1">ABM domain-containing protein</fullName>
    </recommendedName>
</protein>
<dbReference type="KEGG" id="aja:AJAP_17915"/>
<dbReference type="Gene3D" id="3.30.70.100">
    <property type="match status" value="1"/>
</dbReference>
<accession>A0A075UVL7</accession>
<reference evidence="2 3" key="1">
    <citation type="journal article" date="2014" name="J. Biotechnol.">
        <title>Complete genome sequence of the actinobacterium Amycolatopsis japonica MG417-CF17(T) (=DSM 44213T) producing (S,S)-N,N'-ethylenediaminedisuccinic acid.</title>
        <authorList>
            <person name="Stegmann E."/>
            <person name="Albersmeier A."/>
            <person name="Spohn M."/>
            <person name="Gert H."/>
            <person name="Weber T."/>
            <person name="Wohlleben W."/>
            <person name="Kalinowski J."/>
            <person name="Ruckert C."/>
        </authorList>
    </citation>
    <scope>NUCLEOTIDE SEQUENCE [LARGE SCALE GENOMIC DNA]</scope>
    <source>
        <strain evidence="3">MG417-CF17 (DSM 44213)</strain>
    </source>
</reference>
<proteinExistence type="predicted"/>